<keyword evidence="1" id="KW-0812">Transmembrane</keyword>
<keyword evidence="1" id="KW-0472">Membrane</keyword>
<evidence type="ECO:0000256" key="1">
    <source>
        <dbReference type="SAM" id="Phobius"/>
    </source>
</evidence>
<dbReference type="EMBL" id="AWSU01000324">
    <property type="protein sequence ID" value="ERI74467.1"/>
    <property type="molecule type" value="Genomic_DNA"/>
</dbReference>
<evidence type="ECO:0000313" key="2">
    <source>
        <dbReference type="EMBL" id="ERI74467.1"/>
    </source>
</evidence>
<proteinExistence type="predicted"/>
<dbReference type="Proteomes" id="UP000016491">
    <property type="component" value="Unassembled WGS sequence"/>
</dbReference>
<keyword evidence="1" id="KW-1133">Transmembrane helix</keyword>
<evidence type="ECO:0000313" key="3">
    <source>
        <dbReference type="Proteomes" id="UP000016491"/>
    </source>
</evidence>
<reference evidence="2 3" key="1">
    <citation type="submission" date="2013-07" db="EMBL/GenBank/DDBJ databases">
        <authorList>
            <person name="Weinstock G."/>
            <person name="Sodergren E."/>
            <person name="Wylie T."/>
            <person name="Fulton L."/>
            <person name="Fulton R."/>
            <person name="Fronick C."/>
            <person name="O'Laughlin M."/>
            <person name="Godfrey J."/>
            <person name="Miner T."/>
            <person name="Herter B."/>
            <person name="Appelbaum E."/>
            <person name="Cordes M."/>
            <person name="Lek S."/>
            <person name="Wollam A."/>
            <person name="Pepin K.H."/>
            <person name="Palsikar V.B."/>
            <person name="Mitreva M."/>
            <person name="Wilson R.K."/>
        </authorList>
    </citation>
    <scope>NUCLEOTIDE SEQUENCE [LARGE SCALE GENOMIC DNA]</scope>
    <source>
        <strain evidence="2 3">ATCC 14940</strain>
    </source>
</reference>
<dbReference type="AlphaFoldDB" id="A0ABC9TT34"/>
<accession>A0ABC9TT34</accession>
<comment type="caution">
    <text evidence="2">The sequence shown here is derived from an EMBL/GenBank/DDBJ whole genome shotgun (WGS) entry which is preliminary data.</text>
</comment>
<organism evidence="2 3">
    <name type="scientific">[Clostridium] symbiosum ATCC 14940</name>
    <dbReference type="NCBI Taxonomy" id="411472"/>
    <lineage>
        <taxon>Bacteria</taxon>
        <taxon>Bacillati</taxon>
        <taxon>Bacillota</taxon>
        <taxon>Clostridia</taxon>
        <taxon>Lachnospirales</taxon>
        <taxon>Lachnospiraceae</taxon>
        <taxon>Otoolea</taxon>
    </lineage>
</organism>
<feature type="transmembrane region" description="Helical" evidence="1">
    <location>
        <begin position="14"/>
        <end position="33"/>
    </location>
</feature>
<name>A0ABC9TT34_CLOSY</name>
<protein>
    <submittedName>
        <fullName evidence="2">Uncharacterized protein</fullName>
    </submittedName>
</protein>
<sequence length="55" mass="6489">MIAVLTAALSKKWIGYWPELLIIIFYILNHRLLHVKNKRTKSAKKETFCIKKFGN</sequence>
<gene>
    <name evidence="2" type="ORF">CLOSYM_03990</name>
</gene>